<dbReference type="PANTHER" id="PTHR10578">
    <property type="entry name" value="S -2-HYDROXY-ACID OXIDASE-RELATED"/>
    <property type="match status" value="1"/>
</dbReference>
<evidence type="ECO:0000256" key="1">
    <source>
        <dbReference type="ARBA" id="ARBA00001917"/>
    </source>
</evidence>
<comment type="similarity">
    <text evidence="5">Belongs to the FMN-dependent alpha-hydroxy acid dehydrogenase family.</text>
</comment>
<dbReference type="InterPro" id="IPR000262">
    <property type="entry name" value="FMN-dep_DH"/>
</dbReference>
<dbReference type="FunFam" id="3.20.20.70:FF:000056">
    <property type="entry name" value="hydroxyacid oxidase 2"/>
    <property type="match status" value="1"/>
</dbReference>
<organism evidence="9 10">
    <name type="scientific">Nonomuraea glycinis</name>
    <dbReference type="NCBI Taxonomy" id="2047744"/>
    <lineage>
        <taxon>Bacteria</taxon>
        <taxon>Bacillati</taxon>
        <taxon>Actinomycetota</taxon>
        <taxon>Actinomycetes</taxon>
        <taxon>Streptosporangiales</taxon>
        <taxon>Streptosporangiaceae</taxon>
        <taxon>Nonomuraea</taxon>
    </lineage>
</organism>
<dbReference type="RefSeq" id="WP_189144094.1">
    <property type="nucleotide sequence ID" value="NZ_BMNK01000021.1"/>
</dbReference>
<dbReference type="GO" id="GO:0005737">
    <property type="term" value="C:cytoplasm"/>
    <property type="evidence" value="ECO:0007669"/>
    <property type="project" value="UniProtKB-ARBA"/>
</dbReference>
<feature type="binding site" evidence="7">
    <location>
        <position position="240"/>
    </location>
    <ligand>
        <name>glyoxylate</name>
        <dbReference type="ChEBI" id="CHEBI:36655"/>
    </ligand>
</feature>
<keyword evidence="2 7" id="KW-0285">Flavoprotein</keyword>
<dbReference type="PANTHER" id="PTHR10578:SF107">
    <property type="entry name" value="2-HYDROXYACID OXIDASE 1"/>
    <property type="match status" value="1"/>
</dbReference>
<accession>A0A918EA81</accession>
<dbReference type="SUPFAM" id="SSF51395">
    <property type="entry name" value="FMN-linked oxidoreductases"/>
    <property type="match status" value="1"/>
</dbReference>
<feature type="binding site" evidence="7">
    <location>
        <begin position="294"/>
        <end position="295"/>
    </location>
    <ligand>
        <name>FMN</name>
        <dbReference type="ChEBI" id="CHEBI:58210"/>
    </ligand>
</feature>
<dbReference type="PIRSF" id="PIRSF000138">
    <property type="entry name" value="Al-hdrx_acd_dh"/>
    <property type="match status" value="1"/>
</dbReference>
<reference evidence="9" key="1">
    <citation type="journal article" date="2014" name="Int. J. Syst. Evol. Microbiol.">
        <title>Complete genome sequence of Corynebacterium casei LMG S-19264T (=DSM 44701T), isolated from a smear-ripened cheese.</title>
        <authorList>
            <consortium name="US DOE Joint Genome Institute (JGI-PGF)"/>
            <person name="Walter F."/>
            <person name="Albersmeier A."/>
            <person name="Kalinowski J."/>
            <person name="Ruckert C."/>
        </authorList>
    </citation>
    <scope>NUCLEOTIDE SEQUENCE</scope>
    <source>
        <strain evidence="9">CGMCC 4.7430</strain>
    </source>
</reference>
<dbReference type="Proteomes" id="UP000660745">
    <property type="component" value="Unassembled WGS sequence"/>
</dbReference>
<name>A0A918EA81_9ACTN</name>
<dbReference type="Gene3D" id="3.20.20.70">
    <property type="entry name" value="Aldolase class I"/>
    <property type="match status" value="1"/>
</dbReference>
<comment type="caution">
    <text evidence="9">The sequence shown here is derived from an EMBL/GenBank/DDBJ whole genome shotgun (WGS) entry which is preliminary data.</text>
</comment>
<proteinExistence type="inferred from homology"/>
<dbReference type="InterPro" id="IPR037396">
    <property type="entry name" value="FMN_HAD"/>
</dbReference>
<keyword evidence="4" id="KW-0560">Oxidoreductase</keyword>
<dbReference type="PROSITE" id="PS51349">
    <property type="entry name" value="FMN_HYDROXY_ACID_DH_2"/>
    <property type="match status" value="1"/>
</dbReference>
<feature type="binding site" evidence="7">
    <location>
        <position position="24"/>
    </location>
    <ligand>
        <name>glyoxylate</name>
        <dbReference type="ChEBI" id="CHEBI:36655"/>
    </ligand>
</feature>
<evidence type="ECO:0000256" key="2">
    <source>
        <dbReference type="ARBA" id="ARBA00022630"/>
    </source>
</evidence>
<dbReference type="PROSITE" id="PS00557">
    <property type="entry name" value="FMN_HYDROXY_ACID_DH_1"/>
    <property type="match status" value="1"/>
</dbReference>
<gene>
    <name evidence="9" type="ORF">GCM10012278_81320</name>
</gene>
<evidence type="ECO:0000256" key="6">
    <source>
        <dbReference type="PIRSR" id="PIRSR000138-1"/>
    </source>
</evidence>
<feature type="binding site" evidence="7">
    <location>
        <position position="126"/>
    </location>
    <ligand>
        <name>FMN</name>
        <dbReference type="ChEBI" id="CHEBI:58210"/>
    </ligand>
</feature>
<feature type="binding site" evidence="7">
    <location>
        <position position="238"/>
    </location>
    <ligand>
        <name>FMN</name>
        <dbReference type="ChEBI" id="CHEBI:58210"/>
    </ligand>
</feature>
<evidence type="ECO:0000259" key="8">
    <source>
        <dbReference type="PROSITE" id="PS51349"/>
    </source>
</evidence>
<feature type="active site" description="Proton acceptor" evidence="6">
    <location>
        <position position="240"/>
    </location>
</feature>
<dbReference type="CDD" id="cd02809">
    <property type="entry name" value="alpha_hydroxyacid_oxid_FMN"/>
    <property type="match status" value="1"/>
</dbReference>
<evidence type="ECO:0000256" key="7">
    <source>
        <dbReference type="PIRSR" id="PIRSR000138-2"/>
    </source>
</evidence>
<feature type="domain" description="FMN hydroxy acid dehydrogenase" evidence="8">
    <location>
        <begin position="1"/>
        <end position="345"/>
    </location>
</feature>
<feature type="binding site" evidence="7">
    <location>
        <position position="154"/>
    </location>
    <ligand>
        <name>FMN</name>
        <dbReference type="ChEBI" id="CHEBI:58210"/>
    </ligand>
</feature>
<evidence type="ECO:0000313" key="9">
    <source>
        <dbReference type="EMBL" id="GGP16646.1"/>
    </source>
</evidence>
<evidence type="ECO:0000313" key="10">
    <source>
        <dbReference type="Proteomes" id="UP000660745"/>
    </source>
</evidence>
<keyword evidence="3 7" id="KW-0288">FMN</keyword>
<dbReference type="InterPro" id="IPR012133">
    <property type="entry name" value="Alpha-hydoxy_acid_DH_FMN"/>
</dbReference>
<dbReference type="AlphaFoldDB" id="A0A918EA81"/>
<feature type="binding site" evidence="7">
    <location>
        <begin position="77"/>
        <end position="79"/>
    </location>
    <ligand>
        <name>FMN</name>
        <dbReference type="ChEBI" id="CHEBI:58210"/>
    </ligand>
</feature>
<dbReference type="Pfam" id="PF01070">
    <property type="entry name" value="FMN_dh"/>
    <property type="match status" value="1"/>
</dbReference>
<evidence type="ECO:0000256" key="3">
    <source>
        <dbReference type="ARBA" id="ARBA00022643"/>
    </source>
</evidence>
<feature type="binding site" evidence="7">
    <location>
        <position position="128"/>
    </location>
    <ligand>
        <name>glyoxylate</name>
        <dbReference type="ChEBI" id="CHEBI:36655"/>
    </ligand>
</feature>
<dbReference type="GO" id="GO:0010181">
    <property type="term" value="F:FMN binding"/>
    <property type="evidence" value="ECO:0007669"/>
    <property type="project" value="InterPro"/>
</dbReference>
<dbReference type="EMBL" id="BMNK01000021">
    <property type="protein sequence ID" value="GGP16646.1"/>
    <property type="molecule type" value="Genomic_DNA"/>
</dbReference>
<protein>
    <submittedName>
        <fullName evidence="9">Alpha-hydroxy-acid oxidizing enzyme</fullName>
    </submittedName>
</protein>
<sequence>MNLFNLRDFQDVAREKLDPVYYDYFASGAQDEITVQANEAAFRRLSLVPRVLRGVGEPDLGLTVLGQEASMPVLLAPTAFHRLAHPAGELETARAAAASGVIMVAAMLSTVAVEEVATSGATLWFQLYLQPDLGYTESLVRRAEAAGCKALVVTVDSPALGRNERKDRHDFYDLPPGMSCANLRDGDVRQVVLSPDFSWKDIEWLRGITSLPIVLKGILHPADAALAVEHGAAAVIVSNHGGRQLDTMPPTIDRLPLIADAVRGQVPLLLDGGVRRGTDIVKALAYGAQAVAIGRPVMWGLSVAGAEGVTKVLSLLRAELVNALTLCGVADLRAVPRELVVPPTG</sequence>
<dbReference type="InterPro" id="IPR008259">
    <property type="entry name" value="FMN_hydac_DH_AS"/>
</dbReference>
<evidence type="ECO:0000256" key="4">
    <source>
        <dbReference type="ARBA" id="ARBA00023002"/>
    </source>
</evidence>
<feature type="binding site" evidence="7">
    <location>
        <begin position="271"/>
        <end position="275"/>
    </location>
    <ligand>
        <name>FMN</name>
        <dbReference type="ChEBI" id="CHEBI:58210"/>
    </ligand>
</feature>
<reference evidence="9" key="2">
    <citation type="submission" date="2020-09" db="EMBL/GenBank/DDBJ databases">
        <authorList>
            <person name="Sun Q."/>
            <person name="Zhou Y."/>
        </authorList>
    </citation>
    <scope>NUCLEOTIDE SEQUENCE</scope>
    <source>
        <strain evidence="9">CGMCC 4.7430</strain>
    </source>
</reference>
<feature type="binding site" evidence="7">
    <location>
        <position position="216"/>
    </location>
    <ligand>
        <name>FMN</name>
        <dbReference type="ChEBI" id="CHEBI:58210"/>
    </ligand>
</feature>
<feature type="binding site" evidence="7">
    <location>
        <position position="243"/>
    </location>
    <ligand>
        <name>glyoxylate</name>
        <dbReference type="ChEBI" id="CHEBI:36655"/>
    </ligand>
</feature>
<dbReference type="GO" id="GO:0016491">
    <property type="term" value="F:oxidoreductase activity"/>
    <property type="evidence" value="ECO:0007669"/>
    <property type="project" value="UniProtKB-KW"/>
</dbReference>
<evidence type="ECO:0000256" key="5">
    <source>
        <dbReference type="ARBA" id="ARBA00024042"/>
    </source>
</evidence>
<keyword evidence="10" id="KW-1185">Reference proteome</keyword>
<comment type="cofactor">
    <cofactor evidence="1">
        <name>FMN</name>
        <dbReference type="ChEBI" id="CHEBI:58210"/>
    </cofactor>
</comment>
<dbReference type="InterPro" id="IPR013785">
    <property type="entry name" value="Aldolase_TIM"/>
</dbReference>